<dbReference type="RefSeq" id="WP_323468077.1">
    <property type="nucleotide sequence ID" value="NZ_JAWJAY010000785.1"/>
</dbReference>
<reference evidence="1" key="1">
    <citation type="submission" date="2023-10" db="EMBL/GenBank/DDBJ databases">
        <title>Screening of Alkalihalophilus pseudofirmusBZ-TG-HK211 and Its Alleviation of Salt Stress on Rapeseed Growth.</title>
        <authorList>
            <person name="Zhao B."/>
            <person name="Guo T."/>
        </authorList>
    </citation>
    <scope>NUCLEOTIDE SEQUENCE</scope>
    <source>
        <strain evidence="1">BZ-TG-HK211</strain>
    </source>
</reference>
<gene>
    <name evidence="1" type="ORF">RYX45_22805</name>
</gene>
<organism evidence="1 2">
    <name type="scientific">Alkalihalophilus pseudofirmus</name>
    <name type="common">Bacillus pseudofirmus</name>
    <dbReference type="NCBI Taxonomy" id="79885"/>
    <lineage>
        <taxon>Bacteria</taxon>
        <taxon>Bacillati</taxon>
        <taxon>Bacillota</taxon>
        <taxon>Bacilli</taxon>
        <taxon>Bacillales</taxon>
        <taxon>Bacillaceae</taxon>
        <taxon>Alkalihalophilus</taxon>
    </lineage>
</organism>
<dbReference type="AlphaFoldDB" id="A0AAJ2U3V8"/>
<protein>
    <recommendedName>
        <fullName evidence="3">ABC transporter ATP-binding protein</fullName>
    </recommendedName>
</protein>
<evidence type="ECO:0000313" key="2">
    <source>
        <dbReference type="Proteomes" id="UP001285636"/>
    </source>
</evidence>
<sequence>YIISNGYIVAEGTPDELKEELSTKTQVVLTVEVLTEQAEVELKDILECKAEVTIEGENIHTIKVISKENFTAEIIRCLSSHNVSILN</sequence>
<name>A0AAJ2U3V8_ALKPS</name>
<proteinExistence type="predicted"/>
<feature type="non-terminal residue" evidence="1">
    <location>
        <position position="1"/>
    </location>
</feature>
<feature type="non-terminal residue" evidence="1">
    <location>
        <position position="87"/>
    </location>
</feature>
<comment type="caution">
    <text evidence="1">The sequence shown here is derived from an EMBL/GenBank/DDBJ whole genome shotgun (WGS) entry which is preliminary data.</text>
</comment>
<dbReference type="Proteomes" id="UP001285636">
    <property type="component" value="Unassembled WGS sequence"/>
</dbReference>
<accession>A0AAJ2U3V8</accession>
<evidence type="ECO:0000313" key="1">
    <source>
        <dbReference type="EMBL" id="MDV2887999.1"/>
    </source>
</evidence>
<evidence type="ECO:0008006" key="3">
    <source>
        <dbReference type="Google" id="ProtNLM"/>
    </source>
</evidence>
<dbReference type="EMBL" id="JAWJAY010000785">
    <property type="protein sequence ID" value="MDV2887999.1"/>
    <property type="molecule type" value="Genomic_DNA"/>
</dbReference>